<feature type="domain" description="PIN" evidence="1">
    <location>
        <begin position="10"/>
        <end position="113"/>
    </location>
</feature>
<proteinExistence type="predicted"/>
<dbReference type="AlphaFoldDB" id="A0A927FEI2"/>
<organism evidence="2 3">
    <name type="scientific">Limnohabitans radicicola</name>
    <dbReference type="NCBI Taxonomy" id="2771427"/>
    <lineage>
        <taxon>Bacteria</taxon>
        <taxon>Pseudomonadati</taxon>
        <taxon>Pseudomonadota</taxon>
        <taxon>Betaproteobacteria</taxon>
        <taxon>Burkholderiales</taxon>
        <taxon>Comamonadaceae</taxon>
        <taxon>Limnohabitans</taxon>
    </lineage>
</organism>
<dbReference type="EMBL" id="JACYFT010000001">
    <property type="protein sequence ID" value="MBD8049591.1"/>
    <property type="molecule type" value="Genomic_DNA"/>
</dbReference>
<keyword evidence="3" id="KW-1185">Reference proteome</keyword>
<dbReference type="Proteomes" id="UP000647424">
    <property type="component" value="Unassembled WGS sequence"/>
</dbReference>
<evidence type="ECO:0000313" key="2">
    <source>
        <dbReference type="EMBL" id="MBD8049591.1"/>
    </source>
</evidence>
<dbReference type="RefSeq" id="WP_191818050.1">
    <property type="nucleotide sequence ID" value="NZ_JACYFT010000001.1"/>
</dbReference>
<accession>A0A927FEI2</accession>
<dbReference type="Pfam" id="PF13470">
    <property type="entry name" value="PIN_3"/>
    <property type="match status" value="1"/>
</dbReference>
<name>A0A927FEI2_9BURK</name>
<dbReference type="CDD" id="cd09854">
    <property type="entry name" value="PIN_VapC-like"/>
    <property type="match status" value="1"/>
</dbReference>
<comment type="caution">
    <text evidence="2">The sequence shown here is derived from an EMBL/GenBank/DDBJ whole genome shotgun (WGS) entry which is preliminary data.</text>
</comment>
<dbReference type="InterPro" id="IPR002850">
    <property type="entry name" value="PIN_toxin-like"/>
</dbReference>
<dbReference type="SUPFAM" id="SSF88723">
    <property type="entry name" value="PIN domain-like"/>
    <property type="match status" value="1"/>
</dbReference>
<protein>
    <submittedName>
        <fullName evidence="2">PIN domain-containing protein</fullName>
    </submittedName>
</protein>
<sequence length="144" mass="16011">MSQGDAVLRVLDTNIVLDLWVFDEPKALSLKSSLEAGTTQWIATAAMREELARVLTYPQIAKRLTARALPADAVLAHFDRHTQLRPDAPKAEYTCKDADDQMFIDLAVQHGAALHSKDAEVLCMKKRLERCGVTLNPSLMEHLS</sequence>
<evidence type="ECO:0000259" key="1">
    <source>
        <dbReference type="Pfam" id="PF13470"/>
    </source>
</evidence>
<dbReference type="PANTHER" id="PTHR34610">
    <property type="entry name" value="SSL7007 PROTEIN"/>
    <property type="match status" value="1"/>
</dbReference>
<dbReference type="InterPro" id="IPR029060">
    <property type="entry name" value="PIN-like_dom_sf"/>
</dbReference>
<evidence type="ECO:0000313" key="3">
    <source>
        <dbReference type="Proteomes" id="UP000647424"/>
    </source>
</evidence>
<dbReference type="PANTHER" id="PTHR34610:SF3">
    <property type="entry name" value="SSL7007 PROTEIN"/>
    <property type="match status" value="1"/>
</dbReference>
<gene>
    <name evidence="2" type="ORF">IC609_03470</name>
</gene>
<reference evidence="2" key="1">
    <citation type="submission" date="2020-09" db="EMBL/GenBank/DDBJ databases">
        <title>Genome seq and assembly of Limnohabitants sp.</title>
        <authorList>
            <person name="Chhetri G."/>
        </authorList>
    </citation>
    <scope>NUCLEOTIDE SEQUENCE</scope>
    <source>
        <strain evidence="2">JUR4</strain>
    </source>
</reference>
<dbReference type="InterPro" id="IPR002716">
    <property type="entry name" value="PIN_dom"/>
</dbReference>